<dbReference type="PRINTS" id="PR00705">
    <property type="entry name" value="PAPAIN"/>
</dbReference>
<feature type="domain" description="Peptidase C1A papain C-terminal" evidence="8">
    <location>
        <begin position="118"/>
        <end position="317"/>
    </location>
</feature>
<dbReference type="InterPro" id="IPR038765">
    <property type="entry name" value="Papain-like_cys_pep_sf"/>
</dbReference>
<dbReference type="InterPro" id="IPR013128">
    <property type="entry name" value="Peptidase_C1A"/>
</dbReference>
<comment type="caution">
    <text evidence="9">The sequence shown here is derived from an EMBL/GenBank/DDBJ whole genome shotgun (WGS) entry which is preliminary data.</text>
</comment>
<dbReference type="EMBL" id="JBGMDY010000001">
    <property type="protein sequence ID" value="KAL2346433.1"/>
    <property type="molecule type" value="Genomic_DNA"/>
</dbReference>
<dbReference type="Pfam" id="PF00396">
    <property type="entry name" value="Granulin"/>
    <property type="match status" value="1"/>
</dbReference>
<protein>
    <submittedName>
        <fullName evidence="9">Uncharacterized protein</fullName>
    </submittedName>
</protein>
<organism evidence="9 10">
    <name type="scientific">Flemingia macrophylla</name>
    <dbReference type="NCBI Taxonomy" id="520843"/>
    <lineage>
        <taxon>Eukaryota</taxon>
        <taxon>Viridiplantae</taxon>
        <taxon>Streptophyta</taxon>
        <taxon>Embryophyta</taxon>
        <taxon>Tracheophyta</taxon>
        <taxon>Spermatophyta</taxon>
        <taxon>Magnoliopsida</taxon>
        <taxon>eudicotyledons</taxon>
        <taxon>Gunneridae</taxon>
        <taxon>Pentapetalae</taxon>
        <taxon>rosids</taxon>
        <taxon>fabids</taxon>
        <taxon>Fabales</taxon>
        <taxon>Fabaceae</taxon>
        <taxon>Papilionoideae</taxon>
        <taxon>50 kb inversion clade</taxon>
        <taxon>NPAAA clade</taxon>
        <taxon>indigoferoid/millettioid clade</taxon>
        <taxon>Phaseoleae</taxon>
        <taxon>Flemingia</taxon>
    </lineage>
</organism>
<dbReference type="SMART" id="SM00277">
    <property type="entry name" value="GRAN"/>
    <property type="match status" value="1"/>
</dbReference>
<gene>
    <name evidence="9" type="ORF">Fmac_000433</name>
</gene>
<dbReference type="FunFam" id="2.10.25.160:FF:000002">
    <property type="entry name" value="Cysteine protease 1"/>
    <property type="match status" value="1"/>
</dbReference>
<evidence type="ECO:0000256" key="2">
    <source>
        <dbReference type="ARBA" id="ARBA00022670"/>
    </source>
</evidence>
<proteinExistence type="inferred from homology"/>
<keyword evidence="3" id="KW-0378">Hydrolase</keyword>
<evidence type="ECO:0000313" key="9">
    <source>
        <dbReference type="EMBL" id="KAL2346433.1"/>
    </source>
</evidence>
<dbReference type="SUPFAM" id="SSF54001">
    <property type="entry name" value="Cysteine proteinases"/>
    <property type="match status" value="1"/>
</dbReference>
<dbReference type="GO" id="GO:0008234">
    <property type="term" value="F:cysteine-type peptidase activity"/>
    <property type="evidence" value="ECO:0007669"/>
    <property type="project" value="UniProtKB-KW"/>
</dbReference>
<evidence type="ECO:0000313" key="10">
    <source>
        <dbReference type="Proteomes" id="UP001603857"/>
    </source>
</evidence>
<dbReference type="GO" id="GO:0006508">
    <property type="term" value="P:proteolysis"/>
    <property type="evidence" value="ECO:0007669"/>
    <property type="project" value="UniProtKB-KW"/>
</dbReference>
<dbReference type="InterPro" id="IPR025660">
    <property type="entry name" value="Pept_his_AS"/>
</dbReference>
<evidence type="ECO:0000256" key="5">
    <source>
        <dbReference type="ARBA" id="ARBA00023157"/>
    </source>
</evidence>
<evidence type="ECO:0000256" key="4">
    <source>
        <dbReference type="ARBA" id="ARBA00022807"/>
    </source>
</evidence>
<dbReference type="CDD" id="cd02248">
    <property type="entry name" value="Peptidase_C1A"/>
    <property type="match status" value="1"/>
</dbReference>
<dbReference type="PROSITE" id="PS00639">
    <property type="entry name" value="THIOL_PROTEASE_HIS"/>
    <property type="match status" value="1"/>
</dbReference>
<dbReference type="SUPFAM" id="SSF57277">
    <property type="entry name" value="Granulin repeat"/>
    <property type="match status" value="1"/>
</dbReference>
<dbReference type="PANTHER" id="PTHR12411">
    <property type="entry name" value="CYSTEINE PROTEASE FAMILY C1-RELATED"/>
    <property type="match status" value="1"/>
</dbReference>
<evidence type="ECO:0000259" key="8">
    <source>
        <dbReference type="SMART" id="SM00645"/>
    </source>
</evidence>
<evidence type="ECO:0000259" key="7">
    <source>
        <dbReference type="SMART" id="SM00277"/>
    </source>
</evidence>
<evidence type="ECO:0000256" key="3">
    <source>
        <dbReference type="ARBA" id="ARBA00022801"/>
    </source>
</evidence>
<feature type="domain" description="Granulins" evidence="7">
    <location>
        <begin position="339"/>
        <end position="396"/>
    </location>
</feature>
<name>A0ABD1NEX6_9FABA</name>
<dbReference type="Gene3D" id="3.90.70.10">
    <property type="entry name" value="Cysteine proteinases"/>
    <property type="match status" value="2"/>
</dbReference>
<dbReference type="SMART" id="SM00645">
    <property type="entry name" value="Pept_C1"/>
    <property type="match status" value="1"/>
</dbReference>
<comment type="similarity">
    <text evidence="1">Belongs to the peptidase C1 family.</text>
</comment>
<sequence length="404" mass="44505">MQDARGCGLRLSIIHNGVALTDTEEDYPFRKNARVDTIDSYESVPAYDELALKKAAANQPKWVAYRSAVRALVKHGKVYNVLAEKEKRFEIFKDNLNFIGHSRFSHLTNWEGTKTHTTNTNGPVVRVKDQVDCRSCWAFSAIAAVEGINKIVTGDRIALSEKDLMDCDRTVHAGCDGGLMEYTFEFIVNNGENGRVVTIDDYESVPAYDELALKKVAANQPVSVAIEAGGREFQLYVSLNQLHSIFGQGILTGRCGTTLDHGVTAVGYGTENGIDYWIVKNSWGETWGEADYIRMERNIAEDSAGKCGITILSSYPIKKGQNPPNPGPSPSSVKPLYVCDDYYSCPTSNTCCCVFQNGNYCIGWGCCPLEAATCCKHHSSCCPHDYPICNIYAGTCHKVKPNIS</sequence>
<evidence type="ECO:0000256" key="1">
    <source>
        <dbReference type="ARBA" id="ARBA00008455"/>
    </source>
</evidence>
<dbReference type="Proteomes" id="UP001603857">
    <property type="component" value="Unassembled WGS sequence"/>
</dbReference>
<dbReference type="Pfam" id="PF00112">
    <property type="entry name" value="Peptidase_C1"/>
    <property type="match status" value="2"/>
</dbReference>
<dbReference type="InterPro" id="IPR037277">
    <property type="entry name" value="Granulin_sf"/>
</dbReference>
<keyword evidence="5" id="KW-1015">Disulfide bond</keyword>
<keyword evidence="4" id="KW-0788">Thiol protease</keyword>
<dbReference type="AlphaFoldDB" id="A0ABD1NEX6"/>
<evidence type="ECO:0000256" key="6">
    <source>
        <dbReference type="ARBA" id="ARBA00023180"/>
    </source>
</evidence>
<dbReference type="Gene3D" id="2.10.25.160">
    <property type="entry name" value="Granulin"/>
    <property type="match status" value="1"/>
</dbReference>
<keyword evidence="10" id="KW-1185">Reference proteome</keyword>
<keyword evidence="2" id="KW-0645">Protease</keyword>
<accession>A0ABD1NEX6</accession>
<dbReference type="InterPro" id="IPR000668">
    <property type="entry name" value="Peptidase_C1A_C"/>
</dbReference>
<dbReference type="InterPro" id="IPR000118">
    <property type="entry name" value="Granulin"/>
</dbReference>
<dbReference type="InterPro" id="IPR039417">
    <property type="entry name" value="Peptidase_C1A_papain-like"/>
</dbReference>
<reference evidence="9 10" key="1">
    <citation type="submission" date="2024-08" db="EMBL/GenBank/DDBJ databases">
        <title>Insights into the chromosomal genome structure of Flemingia macrophylla.</title>
        <authorList>
            <person name="Ding Y."/>
            <person name="Zhao Y."/>
            <person name="Bi W."/>
            <person name="Wu M."/>
            <person name="Zhao G."/>
            <person name="Gong Y."/>
            <person name="Li W."/>
            <person name="Zhang P."/>
        </authorList>
    </citation>
    <scope>NUCLEOTIDE SEQUENCE [LARGE SCALE GENOMIC DNA]</scope>
    <source>
        <strain evidence="9">DYQJB</strain>
        <tissue evidence="9">Leaf</tissue>
    </source>
</reference>
<keyword evidence="6" id="KW-0325">Glycoprotein</keyword>